<dbReference type="AlphaFoldDB" id="A0A4S8JHV4"/>
<protein>
    <submittedName>
        <fullName evidence="1">Uncharacterized protein</fullName>
    </submittedName>
</protein>
<keyword evidence="2" id="KW-1185">Reference proteome</keyword>
<evidence type="ECO:0000313" key="2">
    <source>
        <dbReference type="Proteomes" id="UP000317650"/>
    </source>
</evidence>
<proteinExistence type="predicted"/>
<comment type="caution">
    <text evidence="1">The sequence shown here is derived from an EMBL/GenBank/DDBJ whole genome shotgun (WGS) entry which is preliminary data.</text>
</comment>
<dbReference type="Proteomes" id="UP000317650">
    <property type="component" value="Chromosome 7"/>
</dbReference>
<gene>
    <name evidence="1" type="ORF">C4D60_Mb07t19910</name>
</gene>
<organism evidence="1 2">
    <name type="scientific">Musa balbisiana</name>
    <name type="common">Banana</name>
    <dbReference type="NCBI Taxonomy" id="52838"/>
    <lineage>
        <taxon>Eukaryota</taxon>
        <taxon>Viridiplantae</taxon>
        <taxon>Streptophyta</taxon>
        <taxon>Embryophyta</taxon>
        <taxon>Tracheophyta</taxon>
        <taxon>Spermatophyta</taxon>
        <taxon>Magnoliopsida</taxon>
        <taxon>Liliopsida</taxon>
        <taxon>Zingiberales</taxon>
        <taxon>Musaceae</taxon>
        <taxon>Musa</taxon>
    </lineage>
</organism>
<dbReference type="EMBL" id="PYDT01000005">
    <property type="protein sequence ID" value="THU61119.1"/>
    <property type="molecule type" value="Genomic_DNA"/>
</dbReference>
<reference evidence="1 2" key="1">
    <citation type="journal article" date="2019" name="Nat. Plants">
        <title>Genome sequencing of Musa balbisiana reveals subgenome evolution and function divergence in polyploid bananas.</title>
        <authorList>
            <person name="Yao X."/>
        </authorList>
    </citation>
    <scope>NUCLEOTIDE SEQUENCE [LARGE SCALE GENOMIC DNA]</scope>
    <source>
        <strain evidence="2">cv. DH-PKW</strain>
        <tissue evidence="1">Leaves</tissue>
    </source>
</reference>
<sequence length="114" mass="12733">METCLSCIACYRSKLGLTQSTDAYKKLQRKPTTTQAWACEDHRIGQLVATLAAVSDCHRIHAERDETYRRAPDAATMDADATRRQSLAYPGKPRRCMMALAAAEAERTRARTKA</sequence>
<evidence type="ECO:0000313" key="1">
    <source>
        <dbReference type="EMBL" id="THU61119.1"/>
    </source>
</evidence>
<name>A0A4S8JHV4_MUSBA</name>
<accession>A0A4S8JHV4</accession>